<comment type="caution">
    <text evidence="1">The sequence shown here is derived from an EMBL/GenBank/DDBJ whole genome shotgun (WGS) entry which is preliminary data.</text>
</comment>
<dbReference type="Proteomes" id="UP001280121">
    <property type="component" value="Unassembled WGS sequence"/>
</dbReference>
<keyword evidence="2" id="KW-1185">Reference proteome</keyword>
<organism evidence="1 2">
    <name type="scientific">Dipteronia dyeriana</name>
    <dbReference type="NCBI Taxonomy" id="168575"/>
    <lineage>
        <taxon>Eukaryota</taxon>
        <taxon>Viridiplantae</taxon>
        <taxon>Streptophyta</taxon>
        <taxon>Embryophyta</taxon>
        <taxon>Tracheophyta</taxon>
        <taxon>Spermatophyta</taxon>
        <taxon>Magnoliopsida</taxon>
        <taxon>eudicotyledons</taxon>
        <taxon>Gunneridae</taxon>
        <taxon>Pentapetalae</taxon>
        <taxon>rosids</taxon>
        <taxon>malvids</taxon>
        <taxon>Sapindales</taxon>
        <taxon>Sapindaceae</taxon>
        <taxon>Hippocastanoideae</taxon>
        <taxon>Acereae</taxon>
        <taxon>Dipteronia</taxon>
    </lineage>
</organism>
<sequence>MMTKFEKYYKDVGNYGSNFSIEIDRIRKLCCELVKEYYLKFRLSEKASHFNDPFNTQMEVTHADEDADADPLMNFELFLSNATTVDHGLFSLAMDLA</sequence>
<gene>
    <name evidence="1" type="ORF">Ddye_001265</name>
</gene>
<evidence type="ECO:0000313" key="2">
    <source>
        <dbReference type="Proteomes" id="UP001280121"/>
    </source>
</evidence>
<dbReference type="EMBL" id="JANJYI010000001">
    <property type="protein sequence ID" value="KAK2662691.1"/>
    <property type="molecule type" value="Genomic_DNA"/>
</dbReference>
<name>A0AAD9XNS2_9ROSI</name>
<evidence type="ECO:0000313" key="1">
    <source>
        <dbReference type="EMBL" id="KAK2662691.1"/>
    </source>
</evidence>
<reference evidence="1" key="1">
    <citation type="journal article" date="2023" name="Plant J.">
        <title>Genome sequences and population genomics provide insights into the demographic history, inbreeding, and mutation load of two 'living fossil' tree species of Dipteronia.</title>
        <authorList>
            <person name="Feng Y."/>
            <person name="Comes H.P."/>
            <person name="Chen J."/>
            <person name="Zhu S."/>
            <person name="Lu R."/>
            <person name="Zhang X."/>
            <person name="Li P."/>
            <person name="Qiu J."/>
            <person name="Olsen K.M."/>
            <person name="Qiu Y."/>
        </authorList>
    </citation>
    <scope>NUCLEOTIDE SEQUENCE</scope>
    <source>
        <strain evidence="1">KIB01</strain>
    </source>
</reference>
<proteinExistence type="predicted"/>
<accession>A0AAD9XNS2</accession>
<protein>
    <submittedName>
        <fullName evidence="1">Uncharacterized protein</fullName>
    </submittedName>
</protein>
<dbReference type="AlphaFoldDB" id="A0AAD9XNS2"/>